<dbReference type="GO" id="GO:0005548">
    <property type="term" value="F:phospholipid transporter activity"/>
    <property type="evidence" value="ECO:0007669"/>
    <property type="project" value="TreeGrafter"/>
</dbReference>
<dbReference type="EMBL" id="JACNJH010000020">
    <property type="protein sequence ID" value="MBC8359832.1"/>
    <property type="molecule type" value="Genomic_DNA"/>
</dbReference>
<gene>
    <name evidence="3" type="primary">mlaD</name>
    <name evidence="3" type="ORF">H8E23_00340</name>
</gene>
<keyword evidence="1" id="KW-0812">Transmembrane</keyword>
<dbReference type="Pfam" id="PF02470">
    <property type="entry name" value="MlaD"/>
    <property type="match status" value="1"/>
</dbReference>
<dbReference type="InterPro" id="IPR030970">
    <property type="entry name" value="ABC_MlaD"/>
</dbReference>
<feature type="domain" description="Mce/MlaD" evidence="2">
    <location>
        <begin position="38"/>
        <end position="115"/>
    </location>
</feature>
<sequence length="149" mass="15857">MKRASIEVAVGIFMLIGIACVGYLSIRLGEAEWGAEKYYSVFARFQSVSGLIAGAHIELAGVYVGKVDSITLDPKTQAAVVKLKIQKTIVLSDDVIASIKTSGLIGDKYLQLSPGSSDRVLKPGEMITETESAVDIEALISKYVFGGAK</sequence>
<dbReference type="PROSITE" id="PS51257">
    <property type="entry name" value="PROKAR_LIPOPROTEIN"/>
    <property type="match status" value="1"/>
</dbReference>
<proteinExistence type="predicted"/>
<evidence type="ECO:0000313" key="3">
    <source>
        <dbReference type="EMBL" id="MBC8359832.1"/>
    </source>
</evidence>
<comment type="caution">
    <text evidence="3">The sequence shown here is derived from an EMBL/GenBank/DDBJ whole genome shotgun (WGS) entry which is preliminary data.</text>
</comment>
<protein>
    <submittedName>
        <fullName evidence="3">Outer membrane lipid asymmetry maintenance protein MlaD</fullName>
    </submittedName>
</protein>
<dbReference type="PANTHER" id="PTHR33371">
    <property type="entry name" value="INTERMEMBRANE PHOSPHOLIPID TRANSPORT SYSTEM BINDING PROTEIN MLAD-RELATED"/>
    <property type="match status" value="1"/>
</dbReference>
<dbReference type="GO" id="GO:0005543">
    <property type="term" value="F:phospholipid binding"/>
    <property type="evidence" value="ECO:0007669"/>
    <property type="project" value="TreeGrafter"/>
</dbReference>
<dbReference type="Proteomes" id="UP000603434">
    <property type="component" value="Unassembled WGS sequence"/>
</dbReference>
<dbReference type="NCBIfam" id="TIGR04430">
    <property type="entry name" value="OM_asym_MlaD"/>
    <property type="match status" value="1"/>
</dbReference>
<accession>A0A8J6NQ26</accession>
<name>A0A8J6NQ26_9BACT</name>
<dbReference type="AlphaFoldDB" id="A0A8J6NQ26"/>
<keyword evidence="1" id="KW-1133">Transmembrane helix</keyword>
<evidence type="ECO:0000256" key="1">
    <source>
        <dbReference type="SAM" id="Phobius"/>
    </source>
</evidence>
<feature type="transmembrane region" description="Helical" evidence="1">
    <location>
        <begin position="6"/>
        <end position="26"/>
    </location>
</feature>
<dbReference type="InterPro" id="IPR052336">
    <property type="entry name" value="MlaD_Phospholipid_Transporter"/>
</dbReference>
<evidence type="ECO:0000259" key="2">
    <source>
        <dbReference type="Pfam" id="PF02470"/>
    </source>
</evidence>
<organism evidence="3 4">
    <name type="scientific">Candidatus Desulfatibia profunda</name>
    <dbReference type="NCBI Taxonomy" id="2841695"/>
    <lineage>
        <taxon>Bacteria</taxon>
        <taxon>Pseudomonadati</taxon>
        <taxon>Thermodesulfobacteriota</taxon>
        <taxon>Desulfobacteria</taxon>
        <taxon>Desulfobacterales</taxon>
        <taxon>Desulfobacterales incertae sedis</taxon>
        <taxon>Candidatus Desulfatibia</taxon>
    </lineage>
</organism>
<dbReference type="PANTHER" id="PTHR33371:SF4">
    <property type="entry name" value="INTERMEMBRANE PHOSPHOLIPID TRANSPORT SYSTEM BINDING PROTEIN MLAD"/>
    <property type="match status" value="1"/>
</dbReference>
<reference evidence="3 4" key="1">
    <citation type="submission" date="2020-08" db="EMBL/GenBank/DDBJ databases">
        <title>Bridging the membrane lipid divide: bacteria of the FCB group superphylum have the potential to synthesize archaeal ether lipids.</title>
        <authorList>
            <person name="Villanueva L."/>
            <person name="Von Meijenfeldt F.A.B."/>
            <person name="Westbye A.B."/>
            <person name="Yadav S."/>
            <person name="Hopmans E.C."/>
            <person name="Dutilh B.E."/>
            <person name="Sinninghe Damste J.S."/>
        </authorList>
    </citation>
    <scope>NUCLEOTIDE SEQUENCE [LARGE SCALE GENOMIC DNA]</scope>
    <source>
        <strain evidence="3">NIOZ-UU30</strain>
    </source>
</reference>
<evidence type="ECO:0000313" key="4">
    <source>
        <dbReference type="Proteomes" id="UP000603434"/>
    </source>
</evidence>
<dbReference type="InterPro" id="IPR003399">
    <property type="entry name" value="Mce/MlaD"/>
</dbReference>
<keyword evidence="1" id="KW-0472">Membrane</keyword>